<evidence type="ECO:0000313" key="2">
    <source>
        <dbReference type="EMBL" id="VFR00706.1"/>
    </source>
</evidence>
<organism evidence="2 3">
    <name type="scientific">Cuscuta campestris</name>
    <dbReference type="NCBI Taxonomy" id="132261"/>
    <lineage>
        <taxon>Eukaryota</taxon>
        <taxon>Viridiplantae</taxon>
        <taxon>Streptophyta</taxon>
        <taxon>Embryophyta</taxon>
        <taxon>Tracheophyta</taxon>
        <taxon>Spermatophyta</taxon>
        <taxon>Magnoliopsida</taxon>
        <taxon>eudicotyledons</taxon>
        <taxon>Gunneridae</taxon>
        <taxon>Pentapetalae</taxon>
        <taxon>asterids</taxon>
        <taxon>lamiids</taxon>
        <taxon>Solanales</taxon>
        <taxon>Convolvulaceae</taxon>
        <taxon>Cuscuteae</taxon>
        <taxon>Cuscuta</taxon>
        <taxon>Cuscuta subgen. Grammica</taxon>
        <taxon>Cuscuta sect. Cleistogrammica</taxon>
    </lineage>
</organism>
<protein>
    <submittedName>
        <fullName evidence="2">Uncharacterized protein</fullName>
    </submittedName>
</protein>
<keyword evidence="3" id="KW-1185">Reference proteome</keyword>
<dbReference type="AlphaFoldDB" id="A0A484NH45"/>
<accession>A0A484NH45</accession>
<gene>
    <name evidence="2" type="ORF">CCAM_LOCUS42481</name>
</gene>
<evidence type="ECO:0000313" key="3">
    <source>
        <dbReference type="Proteomes" id="UP000595140"/>
    </source>
</evidence>
<name>A0A484NH45_9ASTE</name>
<sequence>MDFFLSMPLKLPFDDKPAAGISIQQSDAFLQHLTISGDEEETQASWLPHSDDRRSTSTEPLTALEKWGKDLDRVPKSDLRASSIPHTVTPPSEEIIVAVKGEKPISKGALAWAPSHVEHARPLTASPVAGPEI</sequence>
<evidence type="ECO:0000256" key="1">
    <source>
        <dbReference type="SAM" id="MobiDB-lite"/>
    </source>
</evidence>
<dbReference type="EMBL" id="OOIL02006707">
    <property type="protein sequence ID" value="VFR00706.1"/>
    <property type="molecule type" value="Genomic_DNA"/>
</dbReference>
<dbReference type="Proteomes" id="UP000595140">
    <property type="component" value="Unassembled WGS sequence"/>
</dbReference>
<feature type="region of interest" description="Disordered" evidence="1">
    <location>
        <begin position="40"/>
        <end position="69"/>
    </location>
</feature>
<proteinExistence type="predicted"/>
<reference evidence="2 3" key="1">
    <citation type="submission" date="2018-04" db="EMBL/GenBank/DDBJ databases">
        <authorList>
            <person name="Vogel A."/>
        </authorList>
    </citation>
    <scope>NUCLEOTIDE SEQUENCE [LARGE SCALE GENOMIC DNA]</scope>
</reference>